<evidence type="ECO:0000256" key="1">
    <source>
        <dbReference type="SAM" id="Phobius"/>
    </source>
</evidence>
<dbReference type="EMBL" id="JAGTPW010000029">
    <property type="protein sequence ID" value="MBR8645219.1"/>
    <property type="molecule type" value="Genomic_DNA"/>
</dbReference>
<comment type="caution">
    <text evidence="2">The sequence shown here is derived from an EMBL/GenBank/DDBJ whole genome shotgun (WGS) entry which is preliminary data.</text>
</comment>
<dbReference type="Proteomes" id="UP000680045">
    <property type="component" value="Unassembled WGS sequence"/>
</dbReference>
<accession>A0A941FJK5</accession>
<feature type="transmembrane region" description="Helical" evidence="1">
    <location>
        <begin position="67"/>
        <end position="84"/>
    </location>
</feature>
<name>A0A941FJK5_9BACI</name>
<evidence type="ECO:0000313" key="2">
    <source>
        <dbReference type="EMBL" id="MBR8645219.1"/>
    </source>
</evidence>
<organism evidence="2 3">
    <name type="scientific">Peribacillus frigoritolerans</name>
    <dbReference type="NCBI Taxonomy" id="450367"/>
    <lineage>
        <taxon>Bacteria</taxon>
        <taxon>Bacillati</taxon>
        <taxon>Bacillota</taxon>
        <taxon>Bacilli</taxon>
        <taxon>Bacillales</taxon>
        <taxon>Bacillaceae</taxon>
        <taxon>Peribacillus</taxon>
    </lineage>
</organism>
<proteinExistence type="predicted"/>
<keyword evidence="1" id="KW-1133">Transmembrane helix</keyword>
<keyword evidence="1" id="KW-0812">Transmembrane</keyword>
<protein>
    <submittedName>
        <fullName evidence="2">Uncharacterized protein</fullName>
    </submittedName>
</protein>
<keyword evidence="1" id="KW-0472">Membrane</keyword>
<feature type="transmembrane region" description="Helical" evidence="1">
    <location>
        <begin position="15"/>
        <end position="32"/>
    </location>
</feature>
<sequence>MIDMNAEVFNDTKHQLLQVFVSLLLTAYFIFLRSLTAEKLERKIYSNIAALVSLYPFLIIVGYADSLSVVMGLLFLLAVCQGCCF</sequence>
<reference evidence="2" key="1">
    <citation type="submission" date="2021-04" db="EMBL/GenBank/DDBJ databases">
        <title>Whole genome sequencing of Enterococci isolates from hospitalized patients.</title>
        <authorList>
            <person name="Ogoti B.M."/>
            <person name="Onyambu F.G."/>
        </authorList>
    </citation>
    <scope>NUCLEOTIDE SEQUENCE</scope>
    <source>
        <strain evidence="2">242</strain>
    </source>
</reference>
<dbReference type="AlphaFoldDB" id="A0A941FJK5"/>
<evidence type="ECO:0000313" key="3">
    <source>
        <dbReference type="Proteomes" id="UP000680045"/>
    </source>
</evidence>
<gene>
    <name evidence="2" type="ORF">KEH51_16520</name>
</gene>